<proteinExistence type="predicted"/>
<organism evidence="3 4">
    <name type="scientific">Thalassoglobus polymorphus</name>
    <dbReference type="NCBI Taxonomy" id="2527994"/>
    <lineage>
        <taxon>Bacteria</taxon>
        <taxon>Pseudomonadati</taxon>
        <taxon>Planctomycetota</taxon>
        <taxon>Planctomycetia</taxon>
        <taxon>Planctomycetales</taxon>
        <taxon>Planctomycetaceae</taxon>
        <taxon>Thalassoglobus</taxon>
    </lineage>
</organism>
<accession>A0A517QHE0</accession>
<feature type="domain" description="Phage head-tail joining protein" evidence="1">
    <location>
        <begin position="3"/>
        <end position="126"/>
    </location>
</feature>
<gene>
    <name evidence="2" type="ORF">Mal48_01610</name>
    <name evidence="3" type="ORF">Mal48_02060</name>
</gene>
<dbReference type="InterPro" id="IPR056942">
    <property type="entry name" value="Phage_H_T_join"/>
</dbReference>
<dbReference type="OrthoDB" id="9862917at2"/>
<sequence>MSLWHGAIQAALDANQEVTGSDSVTYLATPADDPVELHKPTKTLEPRFLNYQEKLALETEVVDWIVKASDFISGGSFIAPNEGAEIIDSSGTMQKVYRVSRFESEPAWRYLDASESHVRIHTVLSLEVSS</sequence>
<dbReference type="AlphaFoldDB" id="A0A517QHE0"/>
<protein>
    <recommendedName>
        <fullName evidence="1">Phage head-tail joining protein domain-containing protein</fullName>
    </recommendedName>
</protein>
<reference evidence="3 4" key="1">
    <citation type="submission" date="2019-02" db="EMBL/GenBank/DDBJ databases">
        <title>Deep-cultivation of Planctomycetes and their phenomic and genomic characterization uncovers novel biology.</title>
        <authorList>
            <person name="Wiegand S."/>
            <person name="Jogler M."/>
            <person name="Boedeker C."/>
            <person name="Pinto D."/>
            <person name="Vollmers J."/>
            <person name="Rivas-Marin E."/>
            <person name="Kohn T."/>
            <person name="Peeters S.H."/>
            <person name="Heuer A."/>
            <person name="Rast P."/>
            <person name="Oberbeckmann S."/>
            <person name="Bunk B."/>
            <person name="Jeske O."/>
            <person name="Meyerdierks A."/>
            <person name="Storesund J.E."/>
            <person name="Kallscheuer N."/>
            <person name="Luecker S."/>
            <person name="Lage O.M."/>
            <person name="Pohl T."/>
            <person name="Merkel B.J."/>
            <person name="Hornburger P."/>
            <person name="Mueller R.-W."/>
            <person name="Bruemmer F."/>
            <person name="Labrenz M."/>
            <person name="Spormann A.M."/>
            <person name="Op den Camp H."/>
            <person name="Overmann J."/>
            <person name="Amann R."/>
            <person name="Jetten M.S.M."/>
            <person name="Mascher T."/>
            <person name="Medema M.H."/>
            <person name="Devos D.P."/>
            <person name="Kaster A.-K."/>
            <person name="Ovreas L."/>
            <person name="Rohde M."/>
            <person name="Galperin M.Y."/>
            <person name="Jogler C."/>
        </authorList>
    </citation>
    <scope>NUCLEOTIDE SEQUENCE [LARGE SCALE GENOMIC DNA]</scope>
    <source>
        <strain evidence="3 4">Mal48</strain>
    </source>
</reference>
<dbReference type="Pfam" id="PF25138">
    <property type="entry name" value="Phage_H_T_join_3"/>
    <property type="match status" value="1"/>
</dbReference>
<evidence type="ECO:0000313" key="2">
    <source>
        <dbReference type="EMBL" id="QDT30932.1"/>
    </source>
</evidence>
<evidence type="ECO:0000259" key="1">
    <source>
        <dbReference type="Pfam" id="PF25138"/>
    </source>
</evidence>
<dbReference type="RefSeq" id="WP_145195215.1">
    <property type="nucleotide sequence ID" value="NZ_CP036267.1"/>
</dbReference>
<name>A0A517QHE0_9PLAN</name>
<evidence type="ECO:0000313" key="3">
    <source>
        <dbReference type="EMBL" id="QDT30977.1"/>
    </source>
</evidence>
<dbReference type="KEGG" id="tpol:Mal48_01610"/>
<dbReference type="EMBL" id="CP036267">
    <property type="protein sequence ID" value="QDT30977.1"/>
    <property type="molecule type" value="Genomic_DNA"/>
</dbReference>
<keyword evidence="4" id="KW-1185">Reference proteome</keyword>
<dbReference type="Proteomes" id="UP000315724">
    <property type="component" value="Chromosome"/>
</dbReference>
<evidence type="ECO:0000313" key="4">
    <source>
        <dbReference type="Proteomes" id="UP000315724"/>
    </source>
</evidence>
<dbReference type="KEGG" id="tpol:Mal48_02060"/>
<dbReference type="EMBL" id="CP036267">
    <property type="protein sequence ID" value="QDT30932.1"/>
    <property type="molecule type" value="Genomic_DNA"/>
</dbReference>